<feature type="transmembrane region" description="Helical" evidence="2">
    <location>
        <begin position="111"/>
        <end position="128"/>
    </location>
</feature>
<evidence type="ECO:0000313" key="4">
    <source>
        <dbReference type="Proteomes" id="UP000054350"/>
    </source>
</evidence>
<feature type="transmembrane region" description="Helical" evidence="2">
    <location>
        <begin position="180"/>
        <end position="204"/>
    </location>
</feature>
<keyword evidence="2" id="KW-1133">Transmembrane helix</keyword>
<protein>
    <submittedName>
        <fullName evidence="3">Uncharacterized protein</fullName>
    </submittedName>
</protein>
<evidence type="ECO:0000256" key="1">
    <source>
        <dbReference type="SAM" id="MobiDB-lite"/>
    </source>
</evidence>
<organism evidence="3 4">
    <name type="scientific">Allomyces macrogynus (strain ATCC 38327)</name>
    <name type="common">Allomyces javanicus var. macrogynus</name>
    <dbReference type="NCBI Taxonomy" id="578462"/>
    <lineage>
        <taxon>Eukaryota</taxon>
        <taxon>Fungi</taxon>
        <taxon>Fungi incertae sedis</taxon>
        <taxon>Blastocladiomycota</taxon>
        <taxon>Blastocladiomycetes</taxon>
        <taxon>Blastocladiales</taxon>
        <taxon>Blastocladiaceae</taxon>
        <taxon>Allomyces</taxon>
    </lineage>
</organism>
<accession>A0A0L0S6X3</accession>
<feature type="compositionally biased region" description="Polar residues" evidence="1">
    <location>
        <begin position="359"/>
        <end position="368"/>
    </location>
</feature>
<reference evidence="3 4" key="1">
    <citation type="submission" date="2009-11" db="EMBL/GenBank/DDBJ databases">
        <title>Annotation of Allomyces macrogynus ATCC 38327.</title>
        <authorList>
            <consortium name="The Broad Institute Genome Sequencing Platform"/>
            <person name="Russ C."/>
            <person name="Cuomo C."/>
            <person name="Burger G."/>
            <person name="Gray M.W."/>
            <person name="Holland P.W.H."/>
            <person name="King N."/>
            <person name="Lang F.B.F."/>
            <person name="Roger A.J."/>
            <person name="Ruiz-Trillo I."/>
            <person name="Young S.K."/>
            <person name="Zeng Q."/>
            <person name="Gargeya S."/>
            <person name="Fitzgerald M."/>
            <person name="Haas B."/>
            <person name="Abouelleil A."/>
            <person name="Alvarado L."/>
            <person name="Arachchi H.M."/>
            <person name="Berlin A."/>
            <person name="Chapman S.B."/>
            <person name="Gearin G."/>
            <person name="Goldberg J."/>
            <person name="Griggs A."/>
            <person name="Gujja S."/>
            <person name="Hansen M."/>
            <person name="Heiman D."/>
            <person name="Howarth C."/>
            <person name="Larimer J."/>
            <person name="Lui A."/>
            <person name="MacDonald P.J.P."/>
            <person name="McCowen C."/>
            <person name="Montmayeur A."/>
            <person name="Murphy C."/>
            <person name="Neiman D."/>
            <person name="Pearson M."/>
            <person name="Priest M."/>
            <person name="Roberts A."/>
            <person name="Saif S."/>
            <person name="Shea T."/>
            <person name="Sisk P."/>
            <person name="Stolte C."/>
            <person name="Sykes S."/>
            <person name="Wortman J."/>
            <person name="Nusbaum C."/>
            <person name="Birren B."/>
        </authorList>
    </citation>
    <scope>NUCLEOTIDE SEQUENCE [LARGE SCALE GENOMIC DNA]</scope>
    <source>
        <strain evidence="3 4">ATCC 38327</strain>
    </source>
</reference>
<reference evidence="4" key="2">
    <citation type="submission" date="2009-11" db="EMBL/GenBank/DDBJ databases">
        <title>The Genome Sequence of Allomyces macrogynus strain ATCC 38327.</title>
        <authorList>
            <consortium name="The Broad Institute Genome Sequencing Platform"/>
            <person name="Russ C."/>
            <person name="Cuomo C."/>
            <person name="Shea T."/>
            <person name="Young S.K."/>
            <person name="Zeng Q."/>
            <person name="Koehrsen M."/>
            <person name="Haas B."/>
            <person name="Borodovsky M."/>
            <person name="Guigo R."/>
            <person name="Alvarado L."/>
            <person name="Berlin A."/>
            <person name="Borenstein D."/>
            <person name="Chen Z."/>
            <person name="Engels R."/>
            <person name="Freedman E."/>
            <person name="Gellesch M."/>
            <person name="Goldberg J."/>
            <person name="Griggs A."/>
            <person name="Gujja S."/>
            <person name="Heiman D."/>
            <person name="Hepburn T."/>
            <person name="Howarth C."/>
            <person name="Jen D."/>
            <person name="Larson L."/>
            <person name="Lewis B."/>
            <person name="Mehta T."/>
            <person name="Park D."/>
            <person name="Pearson M."/>
            <person name="Roberts A."/>
            <person name="Saif S."/>
            <person name="Shenoy N."/>
            <person name="Sisk P."/>
            <person name="Stolte C."/>
            <person name="Sykes S."/>
            <person name="Walk T."/>
            <person name="White J."/>
            <person name="Yandava C."/>
            <person name="Burger G."/>
            <person name="Gray M.W."/>
            <person name="Holland P.W.H."/>
            <person name="King N."/>
            <person name="Lang F.B.F."/>
            <person name="Roger A.J."/>
            <person name="Ruiz-Trillo I."/>
            <person name="Lander E."/>
            <person name="Nusbaum C."/>
        </authorList>
    </citation>
    <scope>NUCLEOTIDE SEQUENCE [LARGE SCALE GENOMIC DNA]</scope>
    <source>
        <strain evidence="4">ATCC 38327</strain>
    </source>
</reference>
<keyword evidence="2" id="KW-0472">Membrane</keyword>
<evidence type="ECO:0000313" key="3">
    <source>
        <dbReference type="EMBL" id="KNE58074.1"/>
    </source>
</evidence>
<dbReference type="Proteomes" id="UP000054350">
    <property type="component" value="Unassembled WGS sequence"/>
</dbReference>
<keyword evidence="4" id="KW-1185">Reference proteome</keyword>
<gene>
    <name evidence="3" type="ORF">AMAG_04895</name>
</gene>
<dbReference type="VEuPathDB" id="FungiDB:AMAG_04895"/>
<sequence length="410" mass="45009">MVTTMAVSYVVAPKPFRSNDVALSHVWLVSETRFFYASTTLVFSIALFVYVSAILFALVLGATNAPRWVFFVLAGVAVTQMGNMLIINVTALPFPPLQIPINKFWMTLGDWVLELAGFWAFAWLNFYRFRAMCQASRPRLVQLIAVLGLLQSGLWFGVAVSRCVAKLSPPTSGLQLYRPYYVSAAYILDAVSNCITSFAFIYHLHSLHPSPARVSTFLAKWRNRPRPRSPSGASDMAIAVQQQHSGASHHTATAVPAPAESGPVFYANMNQLLWRSQVLLFIECSFILSATVIQVVDSKIDPTWILMTFAQAVRCRVYCDFFVCLTSMLKSRGRRSTNAAAARRATKGENRGPVARTHSGGNATPSSEHSTRRKSSAVTKSRAMAANSPDGTAEGSGRDAVSSQNREHAT</sequence>
<feature type="region of interest" description="Disordered" evidence="1">
    <location>
        <begin position="335"/>
        <end position="410"/>
    </location>
</feature>
<proteinExistence type="predicted"/>
<evidence type="ECO:0000256" key="2">
    <source>
        <dbReference type="SAM" id="Phobius"/>
    </source>
</evidence>
<keyword evidence="2" id="KW-0812">Transmembrane</keyword>
<name>A0A0L0S6X3_ALLM3</name>
<dbReference type="AlphaFoldDB" id="A0A0L0S6X3"/>
<feature type="transmembrane region" description="Helical" evidence="2">
    <location>
        <begin position="34"/>
        <end position="61"/>
    </location>
</feature>
<dbReference type="EMBL" id="GG745332">
    <property type="protein sequence ID" value="KNE58074.1"/>
    <property type="molecule type" value="Genomic_DNA"/>
</dbReference>
<dbReference type="OrthoDB" id="5558554at2759"/>
<feature type="transmembrane region" description="Helical" evidence="2">
    <location>
        <begin position="68"/>
        <end position="91"/>
    </location>
</feature>
<feature type="transmembrane region" description="Helical" evidence="2">
    <location>
        <begin position="140"/>
        <end position="160"/>
    </location>
</feature>